<gene>
    <name evidence="2" type="ORF">BIY26_22640</name>
</gene>
<dbReference type="GeneID" id="70905935"/>
<keyword evidence="1" id="KW-0472">Membrane</keyword>
<keyword evidence="1" id="KW-1133">Transmembrane helix</keyword>
<feature type="transmembrane region" description="Helical" evidence="1">
    <location>
        <begin position="252"/>
        <end position="273"/>
    </location>
</feature>
<organism evidence="2 3">
    <name type="scientific">Brenneria goodwinii</name>
    <dbReference type="NCBI Taxonomy" id="1109412"/>
    <lineage>
        <taxon>Bacteria</taxon>
        <taxon>Pseudomonadati</taxon>
        <taxon>Pseudomonadota</taxon>
        <taxon>Gammaproteobacteria</taxon>
        <taxon>Enterobacterales</taxon>
        <taxon>Pectobacteriaceae</taxon>
        <taxon>Brenneria</taxon>
    </lineage>
</organism>
<dbReference type="EMBL" id="MJLX01000117">
    <property type="protein sequence ID" value="RLM16019.1"/>
    <property type="molecule type" value="Genomic_DNA"/>
</dbReference>
<evidence type="ECO:0000313" key="2">
    <source>
        <dbReference type="EMBL" id="RLM16019.1"/>
    </source>
</evidence>
<dbReference type="RefSeq" id="WP_095833654.1">
    <property type="nucleotide sequence ID" value="NZ_CP014137.1"/>
</dbReference>
<dbReference type="Proteomes" id="UP000285972">
    <property type="component" value="Unassembled WGS sequence"/>
</dbReference>
<proteinExistence type="predicted"/>
<feature type="transmembrane region" description="Helical" evidence="1">
    <location>
        <begin position="213"/>
        <end position="232"/>
    </location>
</feature>
<sequence>MRNEKVIDPKDLRQQLFEAQFNVKYTRRQLDIHDDSYNSRVTEADLVRAEQHYQQVLSAWQELPPPPVLPPRGKLEKISGRLEVFRRIRCKASFYPHSYSNAPGEKLTAGEKGVAGAAAIAIGSPALAALAIKDEDAPLPDADYVQGMINGRPFAGWVGFTHLAVGDEVELAAEWQDDHYQVYAIAVPSARIVSVCPRCDHGRYAEAVISAKLTIYWILSIVCIFSTIGFFMDAGTFWENLINSIVHDYDDFYLFTTLMVGTISPLIGVFFYLSYRDFVKTTCQLSENIFQAFGWRNPKWISLKKITARREKELKRQGEWYAPEDTSKPPRPCAQFIWSRESWYYY</sequence>
<dbReference type="KEGG" id="bgj:AWC36_03980"/>
<name>A0AAE8EMA9_9GAMM</name>
<reference evidence="2 3" key="1">
    <citation type="submission" date="2016-09" db="EMBL/GenBank/DDBJ databases">
        <authorList>
            <person name="Doonan J."/>
            <person name="Pachebat J.A."/>
            <person name="Golyshin P.N."/>
            <person name="Denman S."/>
            <person name="Mcdonald J.E."/>
        </authorList>
    </citation>
    <scope>NUCLEOTIDE SEQUENCE [LARGE SCALE GENOMIC DNA]</scope>
    <source>
        <strain evidence="2 3">FRB141</strain>
    </source>
</reference>
<comment type="caution">
    <text evidence="2">The sequence shown here is derived from an EMBL/GenBank/DDBJ whole genome shotgun (WGS) entry which is preliminary data.</text>
</comment>
<accession>A0AAE8EMA9</accession>
<evidence type="ECO:0000313" key="3">
    <source>
        <dbReference type="Proteomes" id="UP000285972"/>
    </source>
</evidence>
<keyword evidence="1" id="KW-0812">Transmembrane</keyword>
<protein>
    <submittedName>
        <fullName evidence="2">Uncharacterized protein</fullName>
    </submittedName>
</protein>
<dbReference type="AlphaFoldDB" id="A0AAE8EMA9"/>
<dbReference type="NCBIfam" id="NF041560">
    <property type="entry name" value="T6SS_Burk_ExIF"/>
    <property type="match status" value="1"/>
</dbReference>
<evidence type="ECO:0000256" key="1">
    <source>
        <dbReference type="SAM" id="Phobius"/>
    </source>
</evidence>
<dbReference type="InterPro" id="IPR048130">
    <property type="entry name" value="T6SS_ExIF-like"/>
</dbReference>